<dbReference type="SUPFAM" id="SSF159234">
    <property type="entry name" value="FomD-like"/>
    <property type="match status" value="1"/>
</dbReference>
<evidence type="ECO:0000259" key="1">
    <source>
        <dbReference type="Pfam" id="PF04167"/>
    </source>
</evidence>
<dbReference type="Gene3D" id="2.40.380.10">
    <property type="entry name" value="FomD-like"/>
    <property type="match status" value="1"/>
</dbReference>
<dbReference type="InterPro" id="IPR007295">
    <property type="entry name" value="DUF402"/>
</dbReference>
<dbReference type="EMBL" id="CADCUN010000031">
    <property type="protein sequence ID" value="CAA9373708.1"/>
    <property type="molecule type" value="Genomic_DNA"/>
</dbReference>
<dbReference type="InterPro" id="IPR035930">
    <property type="entry name" value="FomD-like_sf"/>
</dbReference>
<protein>
    <recommendedName>
        <fullName evidence="1">DUF402 domain-containing protein</fullName>
    </recommendedName>
</protein>
<feature type="domain" description="DUF402" evidence="1">
    <location>
        <begin position="114"/>
        <end position="228"/>
    </location>
</feature>
<dbReference type="Pfam" id="PF04167">
    <property type="entry name" value="DUF402"/>
    <property type="match status" value="1"/>
</dbReference>
<organism evidence="2">
    <name type="scientific">uncultured Nocardioides sp</name>
    <dbReference type="NCBI Taxonomy" id="198441"/>
    <lineage>
        <taxon>Bacteria</taxon>
        <taxon>Bacillati</taxon>
        <taxon>Actinomycetota</taxon>
        <taxon>Actinomycetes</taxon>
        <taxon>Propionibacteriales</taxon>
        <taxon>Nocardioidaceae</taxon>
        <taxon>Nocardioides</taxon>
        <taxon>environmental samples</taxon>
    </lineage>
</organism>
<proteinExistence type="predicted"/>
<dbReference type="AlphaFoldDB" id="A0A6J4N443"/>
<reference evidence="2" key="1">
    <citation type="submission" date="2020-02" db="EMBL/GenBank/DDBJ databases">
        <authorList>
            <person name="Meier V. D."/>
        </authorList>
    </citation>
    <scope>NUCLEOTIDE SEQUENCE</scope>
    <source>
        <strain evidence="2">AVDCRST_MAG60</strain>
    </source>
</reference>
<gene>
    <name evidence="2" type="ORF">AVDCRST_MAG60-305</name>
</gene>
<accession>A0A6J4N443</accession>
<name>A0A6J4N443_9ACTN</name>
<evidence type="ECO:0000313" key="2">
    <source>
        <dbReference type="EMBL" id="CAA9373708.1"/>
    </source>
</evidence>
<sequence length="263" mass="29306">MTDPGDEELVVTDSGGTMRLLAGPIAPEVAPDLELLEILRTPYDVPVRAAGTAPYLEAGAVVTWHYALGVDVLRVVRDDERGLVAWLPAGSERLAAVPRDGRGLRERSLEDRAALSASQDYDRLRRTWDGSGILRVAPTGVPWSIWYFWEDDGSFAGHYVNLELVHERPASGAARVITRDLTLDLWLDAGGRTWLKDEDELAAFTSAGHFAEEQADVIRSLVDRVLHELVGPRAWPLDEDWESWRPPPEIDHPLTLPDHLEIR</sequence>